<dbReference type="PANTHER" id="PTHR10707">
    <property type="entry name" value="CYTOCHROME C OXIDASE SUBUNIT IV"/>
    <property type="match status" value="1"/>
</dbReference>
<comment type="pathway">
    <text evidence="2 11">Energy metabolism; oxidative phosphorylation.</text>
</comment>
<dbReference type="PANTHER" id="PTHR10707:SF10">
    <property type="entry name" value="CYTOCHROME C OXIDASE SUBUNIT 4"/>
    <property type="match status" value="1"/>
</dbReference>
<evidence type="ECO:0000256" key="6">
    <source>
        <dbReference type="ARBA" id="ARBA00022946"/>
    </source>
</evidence>
<keyword evidence="9 11" id="KW-0496">Mitochondrion</keyword>
<keyword evidence="7" id="KW-1133">Transmembrane helix</keyword>
<dbReference type="GO" id="GO:0005743">
    <property type="term" value="C:mitochondrial inner membrane"/>
    <property type="evidence" value="ECO:0007669"/>
    <property type="project" value="UniProtKB-SubCell"/>
</dbReference>
<dbReference type="GO" id="GO:0045277">
    <property type="term" value="C:respiratory chain complex IV"/>
    <property type="evidence" value="ECO:0007669"/>
    <property type="project" value="InterPro"/>
</dbReference>
<evidence type="ECO:0000256" key="3">
    <source>
        <dbReference type="ARBA" id="ARBA00008135"/>
    </source>
</evidence>
<keyword evidence="5 11" id="KW-0999">Mitochondrion inner membrane</keyword>
<protein>
    <recommendedName>
        <fullName evidence="11">Cytochrome c oxidase subunit 4</fullName>
    </recommendedName>
</protein>
<evidence type="ECO:0000313" key="12">
    <source>
        <dbReference type="EMBL" id="JAR64151.1"/>
    </source>
</evidence>
<dbReference type="AlphaFoldDB" id="A0A146ZCL9"/>
<dbReference type="UniPathway" id="UPA00705"/>
<evidence type="ECO:0000256" key="1">
    <source>
        <dbReference type="ARBA" id="ARBA00004434"/>
    </source>
</evidence>
<comment type="similarity">
    <text evidence="3 11">Belongs to the cytochrome c oxidase IV family.</text>
</comment>
<dbReference type="GO" id="GO:0006123">
    <property type="term" value="P:mitochondrial electron transport, cytochrome c to oxygen"/>
    <property type="evidence" value="ECO:0007669"/>
    <property type="project" value="InterPro"/>
</dbReference>
<evidence type="ECO:0000256" key="2">
    <source>
        <dbReference type="ARBA" id="ARBA00004673"/>
    </source>
</evidence>
<dbReference type="InterPro" id="IPR036639">
    <property type="entry name" value="Cyt_c_oxidase_su4_sf"/>
</dbReference>
<evidence type="ECO:0000256" key="7">
    <source>
        <dbReference type="ARBA" id="ARBA00022989"/>
    </source>
</evidence>
<evidence type="ECO:0000256" key="8">
    <source>
        <dbReference type="ARBA" id="ARBA00023002"/>
    </source>
</evidence>
<keyword evidence="10" id="KW-0472">Membrane</keyword>
<reference evidence="12" key="1">
    <citation type="submission" date="2015-01" db="EMBL/GenBank/DDBJ databases">
        <title>EvidentialGene: Evidence-directed Construction of Complete mRNA Transcriptomes without Genomes.</title>
        <authorList>
            <person name="Gilbert D.G."/>
        </authorList>
    </citation>
    <scope>NUCLEOTIDE SEQUENCE</scope>
</reference>
<keyword evidence="8" id="KW-0560">Oxidoreductase</keyword>
<sequence length="196" mass="22861">MSLLIRPFTSRKLMNAVISRQMHSSITTADIEKEYREQTLNYPFIGPREIVCKTSRATVTYVDDVLEPCPDVRYGVDTPEMRKLQEKERNEHWSALTREEKRKLYRHSFRQTLAELNAPIYETADIFGKAMILISIGIILCGTVRKTAVIGYSNAPPRDEEMQKKYLIRTIQQGQNKITGIASKWDYERGTWKWNK</sequence>
<dbReference type="EMBL" id="GCES01083498">
    <property type="protein sequence ID" value="JAR02825.1"/>
    <property type="molecule type" value="Transcribed_RNA"/>
</dbReference>
<dbReference type="GO" id="GO:0016491">
    <property type="term" value="F:oxidoreductase activity"/>
    <property type="evidence" value="ECO:0007669"/>
    <property type="project" value="UniProtKB-KW"/>
</dbReference>
<dbReference type="Pfam" id="PF02936">
    <property type="entry name" value="COX4"/>
    <property type="match status" value="1"/>
</dbReference>
<proteinExistence type="inferred from homology"/>
<dbReference type="SUPFAM" id="SSF81406">
    <property type="entry name" value="Mitochondrial cytochrome c oxidase subunit IV"/>
    <property type="match status" value="1"/>
</dbReference>
<evidence type="ECO:0000256" key="5">
    <source>
        <dbReference type="ARBA" id="ARBA00022792"/>
    </source>
</evidence>
<evidence type="ECO:0000256" key="9">
    <source>
        <dbReference type="ARBA" id="ARBA00023128"/>
    </source>
</evidence>
<dbReference type="Gene3D" id="1.10.442.10">
    <property type="entry name" value="Cytochrome c oxidase subunit IV"/>
    <property type="match status" value="1"/>
</dbReference>
<keyword evidence="6" id="KW-0809">Transit peptide</keyword>
<dbReference type="InterPro" id="IPR004203">
    <property type="entry name" value="Cyt_c_oxidase_su4_fam"/>
</dbReference>
<dbReference type="PRINTS" id="PR01873">
    <property type="entry name" value="CYTCOXIDASE4"/>
</dbReference>
<name>A0A146ZCL9_FUNHE</name>
<accession>A0A146ZCL9</accession>
<evidence type="ECO:0000256" key="4">
    <source>
        <dbReference type="ARBA" id="ARBA00022692"/>
    </source>
</evidence>
<keyword evidence="4" id="KW-0812">Transmembrane</keyword>
<organism evidence="12">
    <name type="scientific">Fundulus heteroclitus</name>
    <name type="common">Killifish</name>
    <name type="synonym">Mummichog</name>
    <dbReference type="NCBI Taxonomy" id="8078"/>
    <lineage>
        <taxon>Eukaryota</taxon>
        <taxon>Metazoa</taxon>
        <taxon>Chordata</taxon>
        <taxon>Craniata</taxon>
        <taxon>Vertebrata</taxon>
        <taxon>Euteleostomi</taxon>
        <taxon>Actinopterygii</taxon>
        <taxon>Neopterygii</taxon>
        <taxon>Teleostei</taxon>
        <taxon>Neoteleostei</taxon>
        <taxon>Acanthomorphata</taxon>
        <taxon>Ovalentaria</taxon>
        <taxon>Atherinomorphae</taxon>
        <taxon>Cyprinodontiformes</taxon>
        <taxon>Fundulidae</taxon>
        <taxon>Fundulus</taxon>
    </lineage>
</organism>
<comment type="subunit">
    <text evidence="11">Component of the cytochrome c oxidase (complex IV, CIV), a multisubunit enzyme composed of 14 subunits.</text>
</comment>
<evidence type="ECO:0000256" key="10">
    <source>
        <dbReference type="ARBA" id="ARBA00023136"/>
    </source>
</evidence>
<evidence type="ECO:0000256" key="11">
    <source>
        <dbReference type="RuleBase" id="RU367145"/>
    </source>
</evidence>
<comment type="function">
    <text evidence="11">Component of the cytochrome c oxidase, the last enzyme in the mitochondrial electron transport chain which drives oxidative phosphorylation.</text>
</comment>
<comment type="subcellular location">
    <subcellularLocation>
        <location evidence="1 11">Mitochondrion inner membrane</location>
        <topology evidence="1 11">Single-pass membrane protein</topology>
    </subcellularLocation>
</comment>
<dbReference type="InterPro" id="IPR013288">
    <property type="entry name" value="Cyt_c_oxidase_su4"/>
</dbReference>
<dbReference type="EMBL" id="GCES01022172">
    <property type="protein sequence ID" value="JAR64151.1"/>
    <property type="molecule type" value="Transcribed_RNA"/>
</dbReference>